<sequence length="197" mass="22088">MFSPTQFNNEKVPPSSNCDITVSEKGHRPASQYLGNSHKQFISKVNRRESSTLSKSEESGAAEMRYGDSGKPIPEQASAPIGFGPQWIGGQIPNNNNGWLEEDPKEDDEEDLEEDDDEDPQEDEVDEEDDDEDPQEDEVDEDDDDEEPEEGDGEEEAMEIDDEVDNPKVIDRNEPPPPIFQFGHNFHVGESIFSSST</sequence>
<organism evidence="2">
    <name type="scientific">Tanacetum cinerariifolium</name>
    <name type="common">Dalmatian daisy</name>
    <name type="synonym">Chrysanthemum cinerariifolium</name>
    <dbReference type="NCBI Taxonomy" id="118510"/>
    <lineage>
        <taxon>Eukaryota</taxon>
        <taxon>Viridiplantae</taxon>
        <taxon>Streptophyta</taxon>
        <taxon>Embryophyta</taxon>
        <taxon>Tracheophyta</taxon>
        <taxon>Spermatophyta</taxon>
        <taxon>Magnoliopsida</taxon>
        <taxon>eudicotyledons</taxon>
        <taxon>Gunneridae</taxon>
        <taxon>Pentapetalae</taxon>
        <taxon>asterids</taxon>
        <taxon>campanulids</taxon>
        <taxon>Asterales</taxon>
        <taxon>Asteraceae</taxon>
        <taxon>Asteroideae</taxon>
        <taxon>Anthemideae</taxon>
        <taxon>Anthemidinae</taxon>
        <taxon>Tanacetum</taxon>
    </lineage>
</organism>
<feature type="compositionally biased region" description="Acidic residues" evidence="1">
    <location>
        <begin position="100"/>
        <end position="164"/>
    </location>
</feature>
<feature type="compositionally biased region" description="Basic and acidic residues" evidence="1">
    <location>
        <begin position="46"/>
        <end position="58"/>
    </location>
</feature>
<comment type="caution">
    <text evidence="2">The sequence shown here is derived from an EMBL/GenBank/DDBJ whole genome shotgun (WGS) entry which is preliminary data.</text>
</comment>
<feature type="compositionally biased region" description="Basic and acidic residues" evidence="1">
    <location>
        <begin position="165"/>
        <end position="174"/>
    </location>
</feature>
<dbReference type="EMBL" id="BKCJ010003652">
    <property type="protein sequence ID" value="GEU56376.1"/>
    <property type="molecule type" value="Genomic_DNA"/>
</dbReference>
<feature type="region of interest" description="Disordered" evidence="1">
    <location>
        <begin position="1"/>
        <end position="184"/>
    </location>
</feature>
<proteinExistence type="predicted"/>
<name>A0A6L2L471_TANCI</name>
<evidence type="ECO:0000256" key="1">
    <source>
        <dbReference type="SAM" id="MobiDB-lite"/>
    </source>
</evidence>
<evidence type="ECO:0000313" key="2">
    <source>
        <dbReference type="EMBL" id="GEU56376.1"/>
    </source>
</evidence>
<accession>A0A6L2L471</accession>
<dbReference type="AlphaFoldDB" id="A0A6L2L471"/>
<reference evidence="2" key="1">
    <citation type="journal article" date="2019" name="Sci. Rep.">
        <title>Draft genome of Tanacetum cinerariifolium, the natural source of mosquito coil.</title>
        <authorList>
            <person name="Yamashiro T."/>
            <person name="Shiraishi A."/>
            <person name="Satake H."/>
            <person name="Nakayama K."/>
        </authorList>
    </citation>
    <scope>NUCLEOTIDE SEQUENCE</scope>
</reference>
<protein>
    <submittedName>
        <fullName evidence="2">Uncharacterized protein</fullName>
    </submittedName>
</protein>
<feature type="compositionally biased region" description="Polar residues" evidence="1">
    <location>
        <begin position="1"/>
        <end position="20"/>
    </location>
</feature>
<gene>
    <name evidence="2" type="ORF">Tci_028354</name>
</gene>